<feature type="chain" id="PRO_5043034755" description="Secreted protein" evidence="2">
    <location>
        <begin position="19"/>
        <end position="129"/>
    </location>
</feature>
<gene>
    <name evidence="3" type="ORF">N657DRAFT_638388</name>
</gene>
<dbReference type="EMBL" id="MU853304">
    <property type="protein sequence ID" value="KAK4117948.1"/>
    <property type="molecule type" value="Genomic_DNA"/>
</dbReference>
<sequence length="129" mass="13943">MKRGGVCMVMWIADPVQFMVTCLQLANYSVPTAAAAAGVVVVDLDELGLEGRLALLDDMQTVAVRDRSTTRFLALRWLVWAYICRGGGGGVSRNDRDTNRATSGNKTTESAPSAAFVLRNPRRATLIPT</sequence>
<evidence type="ECO:0008006" key="5">
    <source>
        <dbReference type="Google" id="ProtNLM"/>
    </source>
</evidence>
<feature type="compositionally biased region" description="Polar residues" evidence="1">
    <location>
        <begin position="100"/>
        <end position="111"/>
    </location>
</feature>
<evidence type="ECO:0000256" key="2">
    <source>
        <dbReference type="SAM" id="SignalP"/>
    </source>
</evidence>
<proteinExistence type="predicted"/>
<protein>
    <recommendedName>
        <fullName evidence="5">Secreted protein</fullName>
    </recommendedName>
</protein>
<reference evidence="3" key="2">
    <citation type="submission" date="2023-05" db="EMBL/GenBank/DDBJ databases">
        <authorList>
            <consortium name="Lawrence Berkeley National Laboratory"/>
            <person name="Steindorff A."/>
            <person name="Hensen N."/>
            <person name="Bonometti L."/>
            <person name="Westerberg I."/>
            <person name="Brannstrom I.O."/>
            <person name="Guillou S."/>
            <person name="Cros-Aarteil S."/>
            <person name="Calhoun S."/>
            <person name="Haridas S."/>
            <person name="Kuo A."/>
            <person name="Mondo S."/>
            <person name="Pangilinan J."/>
            <person name="Riley R."/>
            <person name="Labutti K."/>
            <person name="Andreopoulos B."/>
            <person name="Lipzen A."/>
            <person name="Chen C."/>
            <person name="Yanf M."/>
            <person name="Daum C."/>
            <person name="Ng V."/>
            <person name="Clum A."/>
            <person name="Ohm R."/>
            <person name="Martin F."/>
            <person name="Silar P."/>
            <person name="Natvig D."/>
            <person name="Lalanne C."/>
            <person name="Gautier V."/>
            <person name="Ament-Velasquez S.L."/>
            <person name="Kruys A."/>
            <person name="Hutchinson M.I."/>
            <person name="Powell A.J."/>
            <person name="Barry K."/>
            <person name="Miller A.N."/>
            <person name="Grigoriev I.V."/>
            <person name="Debuchy R."/>
            <person name="Gladieux P."/>
            <person name="Thoren M.H."/>
            <person name="Johannesson H."/>
        </authorList>
    </citation>
    <scope>NUCLEOTIDE SEQUENCE</scope>
    <source>
        <strain evidence="3">CBS 731.68</strain>
    </source>
</reference>
<feature type="signal peptide" evidence="2">
    <location>
        <begin position="1"/>
        <end position="18"/>
    </location>
</feature>
<evidence type="ECO:0000313" key="3">
    <source>
        <dbReference type="EMBL" id="KAK4117948.1"/>
    </source>
</evidence>
<dbReference type="AlphaFoldDB" id="A0AAN6TNX2"/>
<organism evidence="3 4">
    <name type="scientific">Parathielavia appendiculata</name>
    <dbReference type="NCBI Taxonomy" id="2587402"/>
    <lineage>
        <taxon>Eukaryota</taxon>
        <taxon>Fungi</taxon>
        <taxon>Dikarya</taxon>
        <taxon>Ascomycota</taxon>
        <taxon>Pezizomycotina</taxon>
        <taxon>Sordariomycetes</taxon>
        <taxon>Sordariomycetidae</taxon>
        <taxon>Sordariales</taxon>
        <taxon>Chaetomiaceae</taxon>
        <taxon>Parathielavia</taxon>
    </lineage>
</organism>
<dbReference type="Proteomes" id="UP001302602">
    <property type="component" value="Unassembled WGS sequence"/>
</dbReference>
<dbReference type="RefSeq" id="XP_062641721.1">
    <property type="nucleotide sequence ID" value="XM_062791587.1"/>
</dbReference>
<dbReference type="GeneID" id="87828356"/>
<feature type="region of interest" description="Disordered" evidence="1">
    <location>
        <begin position="89"/>
        <end position="112"/>
    </location>
</feature>
<name>A0AAN6TNX2_9PEZI</name>
<accession>A0AAN6TNX2</accession>
<evidence type="ECO:0000256" key="1">
    <source>
        <dbReference type="SAM" id="MobiDB-lite"/>
    </source>
</evidence>
<keyword evidence="4" id="KW-1185">Reference proteome</keyword>
<keyword evidence="2" id="KW-0732">Signal</keyword>
<comment type="caution">
    <text evidence="3">The sequence shown here is derived from an EMBL/GenBank/DDBJ whole genome shotgun (WGS) entry which is preliminary data.</text>
</comment>
<evidence type="ECO:0000313" key="4">
    <source>
        <dbReference type="Proteomes" id="UP001302602"/>
    </source>
</evidence>
<reference evidence="3" key="1">
    <citation type="journal article" date="2023" name="Mol. Phylogenet. Evol.">
        <title>Genome-scale phylogeny and comparative genomics of the fungal order Sordariales.</title>
        <authorList>
            <person name="Hensen N."/>
            <person name="Bonometti L."/>
            <person name="Westerberg I."/>
            <person name="Brannstrom I.O."/>
            <person name="Guillou S."/>
            <person name="Cros-Aarteil S."/>
            <person name="Calhoun S."/>
            <person name="Haridas S."/>
            <person name="Kuo A."/>
            <person name="Mondo S."/>
            <person name="Pangilinan J."/>
            <person name="Riley R."/>
            <person name="LaButti K."/>
            <person name="Andreopoulos B."/>
            <person name="Lipzen A."/>
            <person name="Chen C."/>
            <person name="Yan M."/>
            <person name="Daum C."/>
            <person name="Ng V."/>
            <person name="Clum A."/>
            <person name="Steindorff A."/>
            <person name="Ohm R.A."/>
            <person name="Martin F."/>
            <person name="Silar P."/>
            <person name="Natvig D.O."/>
            <person name="Lalanne C."/>
            <person name="Gautier V."/>
            <person name="Ament-Velasquez S.L."/>
            <person name="Kruys A."/>
            <person name="Hutchinson M.I."/>
            <person name="Powell A.J."/>
            <person name="Barry K."/>
            <person name="Miller A.N."/>
            <person name="Grigoriev I.V."/>
            <person name="Debuchy R."/>
            <person name="Gladieux P."/>
            <person name="Hiltunen Thoren M."/>
            <person name="Johannesson H."/>
        </authorList>
    </citation>
    <scope>NUCLEOTIDE SEQUENCE</scope>
    <source>
        <strain evidence="3">CBS 731.68</strain>
    </source>
</reference>